<comment type="similarity">
    <text evidence="1">Belongs to the VAMP-associated protein (VAP) (TC 9.B.17) family.</text>
</comment>
<proteinExistence type="inferred from homology"/>
<sequence>MSTNELLTIDPSSLQFPFELNKHLSCSLYLTNKTDNHVAFKVKRTHLKNYRVRPNSGVVLPRSTCEVIVTMQAQKEAPSDMQSNEKFMIQSVIASPGVKEVTPVMFSKEAGRVVEETKLKVTFVCSTTTNTNELLTIDPLSLQFPFELKKQMSCSLYMTNKTDNNVAFKIKTTHPKKYCVRPNSGVVLPRSICEVIVTMQAQKEAPSDTQSNEKFKIQSVIASPGVEEVTDQMFSKEAGRVVEETKLRVTYVCSTSTNITCSSNDQRSLLH</sequence>
<evidence type="ECO:0000313" key="3">
    <source>
        <dbReference type="EMBL" id="KAL1219234.1"/>
    </source>
</evidence>
<dbReference type="GO" id="GO:0005783">
    <property type="term" value="C:endoplasmic reticulum"/>
    <property type="evidence" value="ECO:0007669"/>
    <property type="project" value="UniProtKB-ARBA"/>
</dbReference>
<evidence type="ECO:0000256" key="1">
    <source>
        <dbReference type="ARBA" id="ARBA00008932"/>
    </source>
</evidence>
<dbReference type="InterPro" id="IPR016763">
    <property type="entry name" value="VAP"/>
</dbReference>
<dbReference type="Pfam" id="PF00635">
    <property type="entry name" value="Motile_Sperm"/>
    <property type="match status" value="2"/>
</dbReference>
<evidence type="ECO:0000259" key="2">
    <source>
        <dbReference type="PROSITE" id="PS50202"/>
    </source>
</evidence>
<evidence type="ECO:0000313" key="4">
    <source>
        <dbReference type="Proteomes" id="UP001558713"/>
    </source>
</evidence>
<accession>A0ABD1BQ53</accession>
<keyword evidence="4" id="KW-1185">Reference proteome</keyword>
<dbReference type="PANTHER" id="PTHR10809">
    <property type="entry name" value="VESICLE-ASSOCIATED MEMBRANE PROTEIN-ASSOCIATED PROTEIN"/>
    <property type="match status" value="1"/>
</dbReference>
<reference evidence="3 4" key="1">
    <citation type="submission" date="2024-04" db="EMBL/GenBank/DDBJ databases">
        <title>Genome assembly C_amara_ONT_v2.</title>
        <authorList>
            <person name="Yant L."/>
            <person name="Moore C."/>
            <person name="Slenker M."/>
        </authorList>
    </citation>
    <scope>NUCLEOTIDE SEQUENCE [LARGE SCALE GENOMIC DNA]</scope>
    <source>
        <tissue evidence="3">Leaf</tissue>
    </source>
</reference>
<dbReference type="Gene3D" id="2.60.40.10">
    <property type="entry name" value="Immunoglobulins"/>
    <property type="match status" value="2"/>
</dbReference>
<dbReference type="AlphaFoldDB" id="A0ABD1BQ53"/>
<dbReference type="InterPro" id="IPR013783">
    <property type="entry name" value="Ig-like_fold"/>
</dbReference>
<feature type="domain" description="MSP" evidence="2">
    <location>
        <begin position="6"/>
        <end position="124"/>
    </location>
</feature>
<dbReference type="InterPro" id="IPR008962">
    <property type="entry name" value="PapD-like_sf"/>
</dbReference>
<dbReference type="Proteomes" id="UP001558713">
    <property type="component" value="Unassembled WGS sequence"/>
</dbReference>
<name>A0ABD1BQ53_CARAN</name>
<dbReference type="PROSITE" id="PS50202">
    <property type="entry name" value="MSP"/>
    <property type="match status" value="2"/>
</dbReference>
<protein>
    <submittedName>
        <fullName evidence="3">Vesicle-associated protein 1-4</fullName>
    </submittedName>
</protein>
<dbReference type="FunFam" id="2.60.40.10:FF:000813">
    <property type="entry name" value="Vesicle-associated protein 1-1"/>
    <property type="match status" value="2"/>
</dbReference>
<gene>
    <name evidence="3" type="ORF">V5N11_000614</name>
</gene>
<feature type="domain" description="MSP" evidence="2">
    <location>
        <begin position="134"/>
        <end position="252"/>
    </location>
</feature>
<dbReference type="InterPro" id="IPR000535">
    <property type="entry name" value="MSP_dom"/>
</dbReference>
<comment type="caution">
    <text evidence="3">The sequence shown here is derived from an EMBL/GenBank/DDBJ whole genome shotgun (WGS) entry which is preliminary data.</text>
</comment>
<dbReference type="EMBL" id="JBANAX010000187">
    <property type="protein sequence ID" value="KAL1219234.1"/>
    <property type="molecule type" value="Genomic_DNA"/>
</dbReference>
<organism evidence="3 4">
    <name type="scientific">Cardamine amara subsp. amara</name>
    <dbReference type="NCBI Taxonomy" id="228776"/>
    <lineage>
        <taxon>Eukaryota</taxon>
        <taxon>Viridiplantae</taxon>
        <taxon>Streptophyta</taxon>
        <taxon>Embryophyta</taxon>
        <taxon>Tracheophyta</taxon>
        <taxon>Spermatophyta</taxon>
        <taxon>Magnoliopsida</taxon>
        <taxon>eudicotyledons</taxon>
        <taxon>Gunneridae</taxon>
        <taxon>Pentapetalae</taxon>
        <taxon>rosids</taxon>
        <taxon>malvids</taxon>
        <taxon>Brassicales</taxon>
        <taxon>Brassicaceae</taxon>
        <taxon>Cardamineae</taxon>
        <taxon>Cardamine</taxon>
    </lineage>
</organism>
<dbReference type="PANTHER" id="PTHR10809:SF117">
    <property type="entry name" value="VESICLE-ASSOCIATED PROTEIN 1-1-RELATED"/>
    <property type="match status" value="1"/>
</dbReference>
<dbReference type="SUPFAM" id="SSF49354">
    <property type="entry name" value="PapD-like"/>
    <property type="match status" value="2"/>
</dbReference>